<feature type="coiled-coil region" evidence="2">
    <location>
        <begin position="75"/>
        <end position="151"/>
    </location>
</feature>
<feature type="region of interest" description="Disordered" evidence="3">
    <location>
        <begin position="560"/>
        <end position="579"/>
    </location>
</feature>
<keyword evidence="1" id="KW-0694">RNA-binding</keyword>
<dbReference type="EMBL" id="CM007374">
    <property type="protein sequence ID" value="OIV97876.1"/>
    <property type="molecule type" value="Genomic_DNA"/>
</dbReference>
<name>A0A4P1QZ07_LUPAN</name>
<dbReference type="InterPro" id="IPR000504">
    <property type="entry name" value="RRM_dom"/>
</dbReference>
<dbReference type="Proteomes" id="UP000188354">
    <property type="component" value="Chromosome LG14"/>
</dbReference>
<dbReference type="AlphaFoldDB" id="A0A4P1QZ07"/>
<dbReference type="Gene3D" id="3.30.70.330">
    <property type="match status" value="2"/>
</dbReference>
<reference evidence="5 6" key="1">
    <citation type="journal article" date="2017" name="Plant Biotechnol. J.">
        <title>A comprehensive draft genome sequence for lupin (Lupinus angustifolius), an emerging health food: insights into plant-microbe interactions and legume evolution.</title>
        <authorList>
            <person name="Hane J.K."/>
            <person name="Ming Y."/>
            <person name="Kamphuis L.G."/>
            <person name="Nelson M.N."/>
            <person name="Garg G."/>
            <person name="Atkins C.A."/>
            <person name="Bayer P.E."/>
            <person name="Bravo A."/>
            <person name="Bringans S."/>
            <person name="Cannon S."/>
            <person name="Edwards D."/>
            <person name="Foley R."/>
            <person name="Gao L.L."/>
            <person name="Harrison M.J."/>
            <person name="Huang W."/>
            <person name="Hurgobin B."/>
            <person name="Li S."/>
            <person name="Liu C.W."/>
            <person name="McGrath A."/>
            <person name="Morahan G."/>
            <person name="Murray J."/>
            <person name="Weller J."/>
            <person name="Jian J."/>
            <person name="Singh K.B."/>
        </authorList>
    </citation>
    <scope>NUCLEOTIDE SEQUENCE [LARGE SCALE GENOMIC DNA]</scope>
    <source>
        <strain evidence="6">cv. Tanjil</strain>
        <tissue evidence="5">Whole plant</tissue>
    </source>
</reference>
<dbReference type="SMART" id="SM00360">
    <property type="entry name" value="RRM"/>
    <property type="match status" value="2"/>
</dbReference>
<keyword evidence="6" id="KW-1185">Reference proteome</keyword>
<gene>
    <name evidence="5" type="ORF">TanjilG_12633</name>
</gene>
<organism evidence="5 6">
    <name type="scientific">Lupinus angustifolius</name>
    <name type="common">Narrow-leaved blue lupine</name>
    <dbReference type="NCBI Taxonomy" id="3871"/>
    <lineage>
        <taxon>Eukaryota</taxon>
        <taxon>Viridiplantae</taxon>
        <taxon>Streptophyta</taxon>
        <taxon>Embryophyta</taxon>
        <taxon>Tracheophyta</taxon>
        <taxon>Spermatophyta</taxon>
        <taxon>Magnoliopsida</taxon>
        <taxon>eudicotyledons</taxon>
        <taxon>Gunneridae</taxon>
        <taxon>Pentapetalae</taxon>
        <taxon>rosids</taxon>
        <taxon>fabids</taxon>
        <taxon>Fabales</taxon>
        <taxon>Fabaceae</taxon>
        <taxon>Papilionoideae</taxon>
        <taxon>50 kb inversion clade</taxon>
        <taxon>genistoids sensu lato</taxon>
        <taxon>core genistoids</taxon>
        <taxon>Genisteae</taxon>
        <taxon>Lupinus</taxon>
    </lineage>
</organism>
<protein>
    <recommendedName>
        <fullName evidence="4">RRM domain-containing protein</fullName>
    </recommendedName>
</protein>
<keyword evidence="2" id="KW-0175">Coiled coil</keyword>
<dbReference type="GO" id="GO:0003723">
    <property type="term" value="F:RNA binding"/>
    <property type="evidence" value="ECO:0007669"/>
    <property type="project" value="UniProtKB-UniRule"/>
</dbReference>
<evidence type="ECO:0000256" key="3">
    <source>
        <dbReference type="SAM" id="MobiDB-lite"/>
    </source>
</evidence>
<dbReference type="PANTHER" id="PTHR35689:SF1">
    <property type="entry name" value="EARLY ENDOSOME ANTIGEN"/>
    <property type="match status" value="1"/>
</dbReference>
<dbReference type="InterPro" id="IPR012677">
    <property type="entry name" value="Nucleotide-bd_a/b_plait_sf"/>
</dbReference>
<evidence type="ECO:0000259" key="4">
    <source>
        <dbReference type="PROSITE" id="PS50102"/>
    </source>
</evidence>
<dbReference type="STRING" id="3871.A0A4P1QZ07"/>
<dbReference type="SUPFAM" id="SSF54928">
    <property type="entry name" value="RNA-binding domain, RBD"/>
    <property type="match status" value="2"/>
</dbReference>
<dbReference type="PROSITE" id="PS50102">
    <property type="entry name" value="RRM"/>
    <property type="match status" value="2"/>
</dbReference>
<dbReference type="Gramene" id="OIV97876">
    <property type="protein sequence ID" value="OIV97876"/>
    <property type="gene ID" value="TanjilG_12633"/>
</dbReference>
<accession>A0A4P1QZ07</accession>
<dbReference type="Pfam" id="PF00076">
    <property type="entry name" value="RRM_1"/>
    <property type="match status" value="2"/>
</dbReference>
<dbReference type="PANTHER" id="PTHR35689">
    <property type="entry name" value="EARLY ENDOSOME ANTIGEN"/>
    <property type="match status" value="1"/>
</dbReference>
<evidence type="ECO:0000313" key="5">
    <source>
        <dbReference type="EMBL" id="OIV97876.1"/>
    </source>
</evidence>
<sequence>MDPLPRDIDDYIKQSIDHSLGLRVSSQTLESKLRVYEESQLRLQKQNIHILSKLKEKDELIERVKCEASMNAQALKKFVEENQRLALECKSLLAQCHHLEKECVLYDSDREALMEFGNNADERAHEAQQRVIELERNLLLLEDELKKYKYHNELVNSSACVTEEESLLDSFLATVASGDDGSTYAVLKANSENESCKKLLTMWNCIKPSTGRVLSLVAKVKSLEIDKEHLRTNLHKAEKEVEVLFDENNILGKENKRLWRLCKERKHSGSDGKHTSSASAKSNKRKTSPRRSTPLERKIDFDDEDLARQPLFATTSQKEEETQQTETEEPTEEFSQTRLLAQNVPWTSTPEDIRSLFEKHGKVLQVELSMHNKTRNRGLAFVEMGSPEEAVEAMKNLELSEFEGRIIKLNYAKPKKKKTPPPTGAPKPEVLFNVFVANLSYEARSKDLKEFFETGSGSESIVSAEVIFHDTPRKSSGYGFVSFKSKKQADEALTEFDGKIFMGRPIRVERSNRFVKLAAEESAKSEDASSELSVNEAEANIADNDASSVLSVNEAEANIADKDASSELSVNEAEPDKAD</sequence>
<feature type="domain" description="RRM" evidence="4">
    <location>
        <begin position="432"/>
        <end position="513"/>
    </location>
</feature>
<evidence type="ECO:0000256" key="2">
    <source>
        <dbReference type="SAM" id="Coils"/>
    </source>
</evidence>
<feature type="coiled-coil region" evidence="2">
    <location>
        <begin position="220"/>
        <end position="254"/>
    </location>
</feature>
<evidence type="ECO:0000313" key="6">
    <source>
        <dbReference type="Proteomes" id="UP000188354"/>
    </source>
</evidence>
<evidence type="ECO:0000256" key="1">
    <source>
        <dbReference type="PROSITE-ProRule" id="PRU00176"/>
    </source>
</evidence>
<proteinExistence type="predicted"/>
<feature type="compositionally biased region" description="Acidic residues" evidence="3">
    <location>
        <begin position="322"/>
        <end position="332"/>
    </location>
</feature>
<feature type="region of interest" description="Disordered" evidence="3">
    <location>
        <begin position="265"/>
        <end position="336"/>
    </location>
</feature>
<dbReference type="InterPro" id="IPR035979">
    <property type="entry name" value="RBD_domain_sf"/>
</dbReference>
<feature type="domain" description="RRM" evidence="4">
    <location>
        <begin position="337"/>
        <end position="414"/>
    </location>
</feature>